<dbReference type="AlphaFoldDB" id="A0A7J6VR90"/>
<protein>
    <submittedName>
        <fullName evidence="1">Uncharacterized protein</fullName>
    </submittedName>
</protein>
<comment type="caution">
    <text evidence="1">The sequence shown here is derived from an EMBL/GenBank/DDBJ whole genome shotgun (WGS) entry which is preliminary data.</text>
</comment>
<proteinExistence type="predicted"/>
<keyword evidence="2" id="KW-1185">Reference proteome</keyword>
<accession>A0A7J6VR90</accession>
<organism evidence="1 2">
    <name type="scientific">Thalictrum thalictroides</name>
    <name type="common">Rue-anemone</name>
    <name type="synonym">Anemone thalictroides</name>
    <dbReference type="NCBI Taxonomy" id="46969"/>
    <lineage>
        <taxon>Eukaryota</taxon>
        <taxon>Viridiplantae</taxon>
        <taxon>Streptophyta</taxon>
        <taxon>Embryophyta</taxon>
        <taxon>Tracheophyta</taxon>
        <taxon>Spermatophyta</taxon>
        <taxon>Magnoliopsida</taxon>
        <taxon>Ranunculales</taxon>
        <taxon>Ranunculaceae</taxon>
        <taxon>Thalictroideae</taxon>
        <taxon>Thalictrum</taxon>
    </lineage>
</organism>
<evidence type="ECO:0000313" key="1">
    <source>
        <dbReference type="EMBL" id="KAF5187383.1"/>
    </source>
</evidence>
<sequence>MPRGISGLLFTFHMIDLENSSREETLDRLKLAVNPLSAKEHKCITLITTLYSNTQLNPIAMDFMFAHNPINKSQVAH</sequence>
<dbReference type="EMBL" id="JABWDY010028056">
    <property type="protein sequence ID" value="KAF5187383.1"/>
    <property type="molecule type" value="Genomic_DNA"/>
</dbReference>
<gene>
    <name evidence="1" type="ORF">FRX31_023031</name>
</gene>
<dbReference type="Proteomes" id="UP000554482">
    <property type="component" value="Unassembled WGS sequence"/>
</dbReference>
<evidence type="ECO:0000313" key="2">
    <source>
        <dbReference type="Proteomes" id="UP000554482"/>
    </source>
</evidence>
<name>A0A7J6VR90_THATH</name>
<reference evidence="1 2" key="1">
    <citation type="submission" date="2020-06" db="EMBL/GenBank/DDBJ databases">
        <title>Transcriptomic and genomic resources for Thalictrum thalictroides and T. hernandezii: Facilitating candidate gene discovery in an emerging model plant lineage.</title>
        <authorList>
            <person name="Arias T."/>
            <person name="Riano-Pachon D.M."/>
            <person name="Di Stilio V.S."/>
        </authorList>
    </citation>
    <scope>NUCLEOTIDE SEQUENCE [LARGE SCALE GENOMIC DNA]</scope>
    <source>
        <strain evidence="2">cv. WT478/WT964</strain>
        <tissue evidence="1">Leaves</tissue>
    </source>
</reference>